<keyword evidence="1" id="KW-0812">Transmembrane</keyword>
<feature type="transmembrane region" description="Helical" evidence="1">
    <location>
        <begin position="248"/>
        <end position="271"/>
    </location>
</feature>
<dbReference type="EMBL" id="CAJNOC010000296">
    <property type="protein sequence ID" value="CAF0740758.1"/>
    <property type="molecule type" value="Genomic_DNA"/>
</dbReference>
<name>A0A813NM11_9BILA</name>
<evidence type="ECO:0000256" key="1">
    <source>
        <dbReference type="SAM" id="Phobius"/>
    </source>
</evidence>
<comment type="caution">
    <text evidence="2">The sequence shown here is derived from an EMBL/GenBank/DDBJ whole genome shotgun (WGS) entry which is preliminary data.</text>
</comment>
<gene>
    <name evidence="2" type="ORF">OXX778_LOCUS3379</name>
</gene>
<evidence type="ECO:0000313" key="2">
    <source>
        <dbReference type="EMBL" id="CAF0740758.1"/>
    </source>
</evidence>
<accession>A0A813NM11</accession>
<sequence>MAINSYEPNFNRELLFYHRDNDDGKNEHTTNIAKEMYTKINNLSSKLAQVPVVLIDKRTDKKKYQNNKPFRKNSTVKNSPSFLLQLMKSITKSKHKSLNYKLENVSPVMSTSNESLKKNPRYSINFKSLGSNSSNVNSDQSNIKISVKRQFSNRDYPVNKKEINSIKTGHFFRSNEKLFNQNLDQFYLKKFVDSQSNPYVYKNVFDDYLNNKSQINESKNETKSFKSDQVDDSSTEYIEFLFNSSKNILFLLILLLIVWPAIILFKLFWFVTKYSSCMFPNLEDFSEFFEKWHMNFIELDDKILDQITFLN</sequence>
<keyword evidence="3" id="KW-1185">Reference proteome</keyword>
<proteinExistence type="predicted"/>
<reference evidence="2" key="1">
    <citation type="submission" date="2021-02" db="EMBL/GenBank/DDBJ databases">
        <authorList>
            <person name="Nowell W R."/>
        </authorList>
    </citation>
    <scope>NUCLEOTIDE SEQUENCE</scope>
    <source>
        <strain evidence="2">Ploen Becks lab</strain>
    </source>
</reference>
<dbReference type="OrthoDB" id="10517363at2759"/>
<dbReference type="AlphaFoldDB" id="A0A813NM11"/>
<keyword evidence="1" id="KW-0472">Membrane</keyword>
<organism evidence="2 3">
    <name type="scientific">Brachionus calyciflorus</name>
    <dbReference type="NCBI Taxonomy" id="104777"/>
    <lineage>
        <taxon>Eukaryota</taxon>
        <taxon>Metazoa</taxon>
        <taxon>Spiralia</taxon>
        <taxon>Gnathifera</taxon>
        <taxon>Rotifera</taxon>
        <taxon>Eurotatoria</taxon>
        <taxon>Monogononta</taxon>
        <taxon>Pseudotrocha</taxon>
        <taxon>Ploima</taxon>
        <taxon>Brachionidae</taxon>
        <taxon>Brachionus</taxon>
    </lineage>
</organism>
<protein>
    <submittedName>
        <fullName evidence="2">Uncharacterized protein</fullName>
    </submittedName>
</protein>
<dbReference type="Proteomes" id="UP000663879">
    <property type="component" value="Unassembled WGS sequence"/>
</dbReference>
<keyword evidence="1" id="KW-1133">Transmembrane helix</keyword>
<evidence type="ECO:0000313" key="3">
    <source>
        <dbReference type="Proteomes" id="UP000663879"/>
    </source>
</evidence>